<evidence type="ECO:0000313" key="8">
    <source>
        <dbReference type="Proteomes" id="UP000007013"/>
    </source>
</evidence>
<evidence type="ECO:0000256" key="4">
    <source>
        <dbReference type="ARBA" id="ARBA00022833"/>
    </source>
</evidence>
<dbReference type="Gene3D" id="3.60.15.10">
    <property type="entry name" value="Ribonuclease Z/Hydroxyacylglutathione hydrolase-like"/>
    <property type="match status" value="1"/>
</dbReference>
<dbReference type="RefSeq" id="WP_012373388.1">
    <property type="nucleotide sequence ID" value="NC_010571.1"/>
</dbReference>
<dbReference type="Proteomes" id="UP000007013">
    <property type="component" value="Chromosome"/>
</dbReference>
<dbReference type="OrthoDB" id="9761531at2"/>
<keyword evidence="8" id="KW-1185">Reference proteome</keyword>
<comment type="cofactor">
    <cofactor evidence="1">
        <name>Zn(2+)</name>
        <dbReference type="ChEBI" id="CHEBI:29105"/>
    </cofactor>
</comment>
<keyword evidence="3" id="KW-0378">Hydrolase</keyword>
<dbReference type="Pfam" id="PF00753">
    <property type="entry name" value="Lactamase_B"/>
    <property type="match status" value="1"/>
</dbReference>
<accession>B1ZSJ3</accession>
<protein>
    <submittedName>
        <fullName evidence="7">Beta-lactamase domain protein</fullName>
    </submittedName>
</protein>
<dbReference type="GO" id="GO:0046872">
    <property type="term" value="F:metal ion binding"/>
    <property type="evidence" value="ECO:0007669"/>
    <property type="project" value="UniProtKB-KW"/>
</dbReference>
<name>B1ZSJ3_OPITP</name>
<organism evidence="7 8">
    <name type="scientific">Opitutus terrae (strain DSM 11246 / JCM 15787 / PB90-1)</name>
    <dbReference type="NCBI Taxonomy" id="452637"/>
    <lineage>
        <taxon>Bacteria</taxon>
        <taxon>Pseudomonadati</taxon>
        <taxon>Verrucomicrobiota</taxon>
        <taxon>Opitutia</taxon>
        <taxon>Opitutales</taxon>
        <taxon>Opitutaceae</taxon>
        <taxon>Opitutus</taxon>
    </lineage>
</organism>
<evidence type="ECO:0000256" key="5">
    <source>
        <dbReference type="SAM" id="SignalP"/>
    </source>
</evidence>
<dbReference type="SMART" id="SM00849">
    <property type="entry name" value="Lactamase_B"/>
    <property type="match status" value="1"/>
</dbReference>
<keyword evidence="5" id="KW-0732">Signal</keyword>
<dbReference type="STRING" id="452637.Oter_0560"/>
<dbReference type="KEGG" id="ote:Oter_0560"/>
<evidence type="ECO:0000259" key="6">
    <source>
        <dbReference type="SMART" id="SM00849"/>
    </source>
</evidence>
<dbReference type="PANTHER" id="PTHR46233:SF3">
    <property type="entry name" value="HYDROXYACYLGLUTATHIONE HYDROLASE GLOC"/>
    <property type="match status" value="1"/>
</dbReference>
<reference evidence="7 8" key="1">
    <citation type="journal article" date="2011" name="J. Bacteriol.">
        <title>Genome sequence of the verrucomicrobium Opitutus terrae PB90-1, an abundant inhabitant of rice paddy soil ecosystems.</title>
        <authorList>
            <person name="van Passel M.W."/>
            <person name="Kant R."/>
            <person name="Palva A."/>
            <person name="Copeland A."/>
            <person name="Lucas S."/>
            <person name="Lapidus A."/>
            <person name="Glavina del Rio T."/>
            <person name="Pitluck S."/>
            <person name="Goltsman E."/>
            <person name="Clum A."/>
            <person name="Sun H."/>
            <person name="Schmutz J."/>
            <person name="Larimer F.W."/>
            <person name="Land M.L."/>
            <person name="Hauser L."/>
            <person name="Kyrpides N."/>
            <person name="Mikhailova N."/>
            <person name="Richardson P.P."/>
            <person name="Janssen P.H."/>
            <person name="de Vos W.M."/>
            <person name="Smidt H."/>
        </authorList>
    </citation>
    <scope>NUCLEOTIDE SEQUENCE [LARGE SCALE GENOMIC DNA]</scope>
    <source>
        <strain evidence="8">DSM 11246 / JCM 15787 / PB90-1</strain>
    </source>
</reference>
<dbReference type="GO" id="GO:0016787">
    <property type="term" value="F:hydrolase activity"/>
    <property type="evidence" value="ECO:0007669"/>
    <property type="project" value="UniProtKB-KW"/>
</dbReference>
<keyword evidence="2" id="KW-0479">Metal-binding</keyword>
<dbReference type="CDD" id="cd06262">
    <property type="entry name" value="metallo-hydrolase-like_MBL-fold"/>
    <property type="match status" value="1"/>
</dbReference>
<evidence type="ECO:0000256" key="3">
    <source>
        <dbReference type="ARBA" id="ARBA00022801"/>
    </source>
</evidence>
<proteinExistence type="predicted"/>
<evidence type="ECO:0000256" key="2">
    <source>
        <dbReference type="ARBA" id="ARBA00022723"/>
    </source>
</evidence>
<keyword evidence="4" id="KW-0862">Zinc</keyword>
<gene>
    <name evidence="7" type="ordered locus">Oter_0560</name>
</gene>
<dbReference type="InterPro" id="IPR001279">
    <property type="entry name" value="Metallo-B-lactamas"/>
</dbReference>
<feature type="domain" description="Metallo-beta-lactamase" evidence="6">
    <location>
        <begin position="43"/>
        <end position="244"/>
    </location>
</feature>
<dbReference type="eggNOG" id="COG0491">
    <property type="taxonomic scope" value="Bacteria"/>
</dbReference>
<evidence type="ECO:0000313" key="7">
    <source>
        <dbReference type="EMBL" id="ACB73850.1"/>
    </source>
</evidence>
<dbReference type="PANTHER" id="PTHR46233">
    <property type="entry name" value="HYDROXYACYLGLUTATHIONE HYDROLASE GLOC"/>
    <property type="match status" value="1"/>
</dbReference>
<sequence length="267" mass="28818">MRAFLLLACLLSLELAAAPDKLVGAAAAAPAVVVLHDITGPMKTNAYLLYDRATRDAALIDVGGPIDALLAVIEQRGLQVRYLLTTHAHVDHVQGLPAVRARFPRAQWCVSRLEFEATAFYAQWEQVMAPEEAARIKAGMAADAALAETMSFDFARLGQPDVFVEDGQTFPLGGLTLRVIASPGHSGGSVCYSTAGILFSGDVLFHRRIGRWDLPKAGGRAVLETSVRRLYQQLPDETIVHPGHGPSTEIGIEKTQNQQVKLARAKT</sequence>
<dbReference type="InterPro" id="IPR051453">
    <property type="entry name" value="MBL_Glyoxalase_II"/>
</dbReference>
<evidence type="ECO:0000256" key="1">
    <source>
        <dbReference type="ARBA" id="ARBA00001947"/>
    </source>
</evidence>
<dbReference type="HOGENOM" id="CLU_030571_5_3_0"/>
<dbReference type="SUPFAM" id="SSF56281">
    <property type="entry name" value="Metallo-hydrolase/oxidoreductase"/>
    <property type="match status" value="1"/>
</dbReference>
<dbReference type="AlphaFoldDB" id="B1ZSJ3"/>
<feature type="signal peptide" evidence="5">
    <location>
        <begin position="1"/>
        <end position="17"/>
    </location>
</feature>
<dbReference type="EMBL" id="CP001032">
    <property type="protein sequence ID" value="ACB73850.1"/>
    <property type="molecule type" value="Genomic_DNA"/>
</dbReference>
<dbReference type="InterPro" id="IPR036866">
    <property type="entry name" value="RibonucZ/Hydroxyglut_hydro"/>
</dbReference>
<feature type="chain" id="PRO_5002772652" evidence="5">
    <location>
        <begin position="18"/>
        <end position="267"/>
    </location>
</feature>